<dbReference type="Pfam" id="PF01025">
    <property type="entry name" value="GrpE"/>
    <property type="match status" value="1"/>
</dbReference>
<dbReference type="Gene3D" id="2.30.22.10">
    <property type="entry name" value="Head domain of nucleotide exchange factor GrpE"/>
    <property type="match status" value="1"/>
</dbReference>
<dbReference type="GeneID" id="91280546"/>
<feature type="coiled-coil region" evidence="2">
    <location>
        <begin position="10"/>
        <end position="44"/>
    </location>
</feature>
<reference evidence="4 5" key="1">
    <citation type="submission" date="2018-09" db="EMBL/GenBank/DDBJ databases">
        <title>Production of Trimethoprim by Streptomyces sp. 3E-1.</title>
        <authorList>
            <person name="Kang H.J."/>
            <person name="Kim S.B."/>
        </authorList>
    </citation>
    <scope>NUCLEOTIDE SEQUENCE [LARGE SCALE GENOMIC DNA]</scope>
    <source>
        <strain evidence="4 5">3E-1</strain>
    </source>
</reference>
<feature type="region of interest" description="Disordered" evidence="3">
    <location>
        <begin position="164"/>
        <end position="211"/>
    </location>
</feature>
<name>A0AAI8PLW8_9ACTN</name>
<dbReference type="AlphaFoldDB" id="A0AAI8PLW8"/>
<sequence length="211" mass="23838">MTAPSSAQPDSDSERLIAQLRRRCEALERRRAQYEDELARKDAEWETSLRRLLTGLLDVDDALAESLRWSARRHSTVPHHAAADLASLTEHVSAAHRLLRRQLLAADVRPMDLVHQRAEPGIARVVGARPTSRHPADLVLEERVPGFYLGQQVLRTAEVVVAVPGSDRDIGPGPEPSQEPVKEPEQPGRSTTARRQPRRLPRHKRRTRRRS</sequence>
<evidence type="ECO:0000256" key="2">
    <source>
        <dbReference type="SAM" id="Coils"/>
    </source>
</evidence>
<dbReference type="GO" id="GO:0042803">
    <property type="term" value="F:protein homodimerization activity"/>
    <property type="evidence" value="ECO:0007669"/>
    <property type="project" value="InterPro"/>
</dbReference>
<keyword evidence="1" id="KW-0143">Chaperone</keyword>
<dbReference type="GO" id="GO:0051087">
    <property type="term" value="F:protein-folding chaperone binding"/>
    <property type="evidence" value="ECO:0007669"/>
    <property type="project" value="InterPro"/>
</dbReference>
<gene>
    <name evidence="4" type="primary">grpE_2</name>
    <name evidence="4" type="ORF">DWG14_01589</name>
</gene>
<keyword evidence="2" id="KW-0175">Coiled coil</keyword>
<evidence type="ECO:0000313" key="4">
    <source>
        <dbReference type="EMBL" id="AYC37372.1"/>
    </source>
</evidence>
<organism evidence="4 5">
    <name type="scientific">Streptomyces griseorubiginosus</name>
    <dbReference type="NCBI Taxonomy" id="67304"/>
    <lineage>
        <taxon>Bacteria</taxon>
        <taxon>Bacillati</taxon>
        <taxon>Actinomycetota</taxon>
        <taxon>Actinomycetes</taxon>
        <taxon>Kitasatosporales</taxon>
        <taxon>Streptomycetaceae</taxon>
        <taxon>Streptomyces</taxon>
    </lineage>
</organism>
<dbReference type="RefSeq" id="WP_120050380.1">
    <property type="nucleotide sequence ID" value="NZ_CP032427.1"/>
</dbReference>
<protein>
    <submittedName>
        <fullName evidence="4">Protein GrpE</fullName>
    </submittedName>
</protein>
<dbReference type="InterPro" id="IPR000740">
    <property type="entry name" value="GrpE"/>
</dbReference>
<accession>A0AAI8PLW8</accession>
<dbReference type="GO" id="GO:0006457">
    <property type="term" value="P:protein folding"/>
    <property type="evidence" value="ECO:0007669"/>
    <property type="project" value="InterPro"/>
</dbReference>
<evidence type="ECO:0000256" key="1">
    <source>
        <dbReference type="ARBA" id="ARBA00023186"/>
    </source>
</evidence>
<dbReference type="GO" id="GO:0000774">
    <property type="term" value="F:adenyl-nucleotide exchange factor activity"/>
    <property type="evidence" value="ECO:0007669"/>
    <property type="project" value="InterPro"/>
</dbReference>
<dbReference type="Proteomes" id="UP000265765">
    <property type="component" value="Chromosome"/>
</dbReference>
<proteinExistence type="predicted"/>
<evidence type="ECO:0000256" key="3">
    <source>
        <dbReference type="SAM" id="MobiDB-lite"/>
    </source>
</evidence>
<evidence type="ECO:0000313" key="5">
    <source>
        <dbReference type="Proteomes" id="UP000265765"/>
    </source>
</evidence>
<dbReference type="KEGG" id="sge:DWG14_01589"/>
<dbReference type="SUPFAM" id="SSF51064">
    <property type="entry name" value="Head domain of nucleotide exchange factor GrpE"/>
    <property type="match status" value="1"/>
</dbReference>
<dbReference type="InterPro" id="IPR009012">
    <property type="entry name" value="GrpE_head"/>
</dbReference>
<dbReference type="EMBL" id="CP032427">
    <property type="protein sequence ID" value="AYC37372.1"/>
    <property type="molecule type" value="Genomic_DNA"/>
</dbReference>
<feature type="compositionally biased region" description="Basic residues" evidence="3">
    <location>
        <begin position="195"/>
        <end position="211"/>
    </location>
</feature>